<name>A0A1A8NBI6_9TELE</name>
<evidence type="ECO:0000256" key="1">
    <source>
        <dbReference type="SAM" id="MobiDB-lite"/>
    </source>
</evidence>
<accession>A0A1A8NBI6</accession>
<proteinExistence type="predicted"/>
<gene>
    <name evidence="2" type="primary">TMEM116</name>
</gene>
<feature type="region of interest" description="Disordered" evidence="1">
    <location>
        <begin position="82"/>
        <end position="137"/>
    </location>
</feature>
<protein>
    <submittedName>
        <fullName evidence="2">Transmembrane protein 116</fullName>
    </submittedName>
</protein>
<keyword evidence="2" id="KW-0472">Membrane</keyword>
<keyword evidence="2" id="KW-0812">Transmembrane</keyword>
<feature type="region of interest" description="Disordered" evidence="1">
    <location>
        <begin position="39"/>
        <end position="59"/>
    </location>
</feature>
<organism evidence="2">
    <name type="scientific">Nothobranchius rachovii</name>
    <name type="common">bluefin notho</name>
    <dbReference type="NCBI Taxonomy" id="451742"/>
    <lineage>
        <taxon>Eukaryota</taxon>
        <taxon>Metazoa</taxon>
        <taxon>Chordata</taxon>
        <taxon>Craniata</taxon>
        <taxon>Vertebrata</taxon>
        <taxon>Euteleostomi</taxon>
        <taxon>Actinopterygii</taxon>
        <taxon>Neopterygii</taxon>
        <taxon>Teleostei</taxon>
        <taxon>Neoteleostei</taxon>
        <taxon>Acanthomorphata</taxon>
        <taxon>Ovalentaria</taxon>
        <taxon>Atherinomorphae</taxon>
        <taxon>Cyprinodontiformes</taxon>
        <taxon>Nothobranchiidae</taxon>
        <taxon>Nothobranchius</taxon>
    </lineage>
</organism>
<sequence length="203" mass="21471">MPGQFHQTLQVSADAHWSAVPDLRSADQPILQSVAHLPDHSLPQHLPPDSPQHQCDGGKSSPYLQAGCVSTWLPWQRAADFVPSDGPTDGPVPAGVCPLLGSSRDSGAAASVPTLDASWSGDRRPLHTSGSHRGLSGLPQLSGLRMDLCSPASSQSHVFFTRRGHPNTSAAVPAGQRLPELEVCGLNSGERHQLSLSVERKPP</sequence>
<evidence type="ECO:0000313" key="2">
    <source>
        <dbReference type="EMBL" id="SBR66207.1"/>
    </source>
</evidence>
<reference evidence="2" key="2">
    <citation type="submission" date="2016-06" db="EMBL/GenBank/DDBJ databases">
        <title>The genome of a short-lived fish provides insights into sex chromosome evolution and the genetic control of aging.</title>
        <authorList>
            <person name="Reichwald K."/>
            <person name="Felder M."/>
            <person name="Petzold A."/>
            <person name="Koch P."/>
            <person name="Groth M."/>
            <person name="Platzer M."/>
        </authorList>
    </citation>
    <scope>NUCLEOTIDE SEQUENCE</scope>
    <source>
        <tissue evidence="2">Brain</tissue>
    </source>
</reference>
<dbReference type="AlphaFoldDB" id="A0A1A8NBI6"/>
<reference evidence="2" key="1">
    <citation type="submission" date="2016-05" db="EMBL/GenBank/DDBJ databases">
        <authorList>
            <person name="Lavstsen T."/>
            <person name="Jespersen J.S."/>
        </authorList>
    </citation>
    <scope>NUCLEOTIDE SEQUENCE</scope>
    <source>
        <tissue evidence="2">Brain</tissue>
    </source>
</reference>
<dbReference type="EMBL" id="HAEH01001090">
    <property type="protein sequence ID" value="SBR66207.1"/>
    <property type="molecule type" value="Transcribed_RNA"/>
</dbReference>